<keyword evidence="4" id="KW-1185">Reference proteome</keyword>
<evidence type="ECO:0000256" key="2">
    <source>
        <dbReference type="SAM" id="MobiDB-lite"/>
    </source>
</evidence>
<feature type="coiled-coil region" evidence="1">
    <location>
        <begin position="126"/>
        <end position="177"/>
    </location>
</feature>
<feature type="compositionally biased region" description="Polar residues" evidence="2">
    <location>
        <begin position="65"/>
        <end position="76"/>
    </location>
</feature>
<feature type="region of interest" description="Disordered" evidence="2">
    <location>
        <begin position="54"/>
        <end position="78"/>
    </location>
</feature>
<protein>
    <recommendedName>
        <fullName evidence="5">BZIP domain-containing protein</fullName>
    </recommendedName>
</protein>
<dbReference type="OrthoDB" id="539328at2759"/>
<proteinExistence type="predicted"/>
<evidence type="ECO:0000256" key="1">
    <source>
        <dbReference type="SAM" id="Coils"/>
    </source>
</evidence>
<comment type="caution">
    <text evidence="3">The sequence shown here is derived from an EMBL/GenBank/DDBJ whole genome shotgun (WGS) entry which is preliminary data.</text>
</comment>
<evidence type="ECO:0000313" key="3">
    <source>
        <dbReference type="EMBL" id="GAX80547.1"/>
    </source>
</evidence>
<dbReference type="AlphaFoldDB" id="A0A250XBT3"/>
<gene>
    <name evidence="3" type="ORF">CEUSTIGMA_g7985.t1</name>
</gene>
<feature type="region of interest" description="Disordered" evidence="2">
    <location>
        <begin position="95"/>
        <end position="122"/>
    </location>
</feature>
<accession>A0A250XBT3</accession>
<sequence>MEPQFSFPTDLSSVLDVLRSTDNTFDDVLDIDGLADLLDFADPQGIVGEAEGLNPVDEHLPRHSTGVSSETSSGFQVSAEGSPLPMDLLFSSNPTSRVEEQSGFRKRRTRNASQMEHNKVAQQKYRERKKLENMELQNAVNMLTAQVAALKAIEVQSKEAEARNASLSSMIESQKQEILGLNTKVLSQASTISTQTAKLDEQALMLKTQQNMIMDQHQRLAVQEEIIASMKYRLKACMEAAWDQAELEAQDPSVLCRKMQEAVRQALQGADDIEGLQELLAKMPDDVVVRLCKSIMAACRDLFPELQSRYTAMCLHSCHAVA</sequence>
<dbReference type="Proteomes" id="UP000232323">
    <property type="component" value="Unassembled WGS sequence"/>
</dbReference>
<name>A0A250XBT3_9CHLO</name>
<keyword evidence="1" id="KW-0175">Coiled coil</keyword>
<organism evidence="3 4">
    <name type="scientific">Chlamydomonas eustigma</name>
    <dbReference type="NCBI Taxonomy" id="1157962"/>
    <lineage>
        <taxon>Eukaryota</taxon>
        <taxon>Viridiplantae</taxon>
        <taxon>Chlorophyta</taxon>
        <taxon>core chlorophytes</taxon>
        <taxon>Chlorophyceae</taxon>
        <taxon>CS clade</taxon>
        <taxon>Chlamydomonadales</taxon>
        <taxon>Chlamydomonadaceae</taxon>
        <taxon>Chlamydomonas</taxon>
    </lineage>
</organism>
<dbReference type="STRING" id="1157962.A0A250XBT3"/>
<reference evidence="3 4" key="1">
    <citation type="submission" date="2017-08" db="EMBL/GenBank/DDBJ databases">
        <title>Acidophilic green algal genome provides insights into adaptation to an acidic environment.</title>
        <authorList>
            <person name="Hirooka S."/>
            <person name="Hirose Y."/>
            <person name="Kanesaki Y."/>
            <person name="Higuchi S."/>
            <person name="Fujiwara T."/>
            <person name="Onuma R."/>
            <person name="Era A."/>
            <person name="Ohbayashi R."/>
            <person name="Uzuka A."/>
            <person name="Nozaki H."/>
            <person name="Yoshikawa H."/>
            <person name="Miyagishima S.Y."/>
        </authorList>
    </citation>
    <scope>NUCLEOTIDE SEQUENCE [LARGE SCALE GENOMIC DNA]</scope>
    <source>
        <strain evidence="3 4">NIES-2499</strain>
    </source>
</reference>
<evidence type="ECO:0000313" key="4">
    <source>
        <dbReference type="Proteomes" id="UP000232323"/>
    </source>
</evidence>
<dbReference type="EMBL" id="BEGY01000053">
    <property type="protein sequence ID" value="GAX80547.1"/>
    <property type="molecule type" value="Genomic_DNA"/>
</dbReference>
<evidence type="ECO:0008006" key="5">
    <source>
        <dbReference type="Google" id="ProtNLM"/>
    </source>
</evidence>